<dbReference type="InterPro" id="IPR036225">
    <property type="entry name" value="SRP/SRP_N"/>
</dbReference>
<keyword evidence="9" id="KW-0675">Receptor</keyword>
<dbReference type="Proteomes" id="UP000298603">
    <property type="component" value="Chromosome"/>
</dbReference>
<dbReference type="PANTHER" id="PTHR43134">
    <property type="entry name" value="SIGNAL RECOGNITION PARTICLE RECEPTOR SUBUNIT ALPHA"/>
    <property type="match status" value="1"/>
</dbReference>
<dbReference type="InterPro" id="IPR004390">
    <property type="entry name" value="SR_rcpt_FtsY"/>
</dbReference>
<dbReference type="InterPro" id="IPR000897">
    <property type="entry name" value="SRP54_GTPase_dom"/>
</dbReference>
<dbReference type="Gene3D" id="3.40.50.300">
    <property type="entry name" value="P-loop containing nucleotide triphosphate hydrolases"/>
    <property type="match status" value="1"/>
</dbReference>
<dbReference type="AlphaFoldDB" id="A0A4D6YFV3"/>
<organism evidence="12 13">
    <name type="scientific">Buchnera aphidicola</name>
    <name type="common">Therioaphis trifolii</name>
    <dbReference type="NCBI Taxonomy" id="1241884"/>
    <lineage>
        <taxon>Bacteria</taxon>
        <taxon>Pseudomonadati</taxon>
        <taxon>Pseudomonadota</taxon>
        <taxon>Gammaproteobacteria</taxon>
        <taxon>Enterobacterales</taxon>
        <taxon>Erwiniaceae</taxon>
        <taxon>Buchnera</taxon>
    </lineage>
</organism>
<evidence type="ECO:0000256" key="9">
    <source>
        <dbReference type="ARBA" id="ARBA00023170"/>
    </source>
</evidence>
<dbReference type="InterPro" id="IPR013822">
    <property type="entry name" value="Signal_recog_particl_SRP54_hlx"/>
</dbReference>
<dbReference type="Pfam" id="PF00448">
    <property type="entry name" value="SRP54"/>
    <property type="match status" value="1"/>
</dbReference>
<dbReference type="GO" id="GO:0005525">
    <property type="term" value="F:GTP binding"/>
    <property type="evidence" value="ECO:0007669"/>
    <property type="project" value="UniProtKB-KW"/>
</dbReference>
<reference evidence="12 13" key="1">
    <citation type="submission" date="2018-10" db="EMBL/GenBank/DDBJ databases">
        <title>Comparative functional genomics of the obligate endosymbiont Buchnera aphidicola.</title>
        <authorList>
            <person name="Chong R.A."/>
        </authorList>
    </citation>
    <scope>NUCLEOTIDE SEQUENCE [LARGE SCALE GENOMIC DNA]</scope>
    <source>
        <strain evidence="12 13">Tma</strain>
    </source>
</reference>
<dbReference type="PROSITE" id="PS00300">
    <property type="entry name" value="SRP54"/>
    <property type="match status" value="1"/>
</dbReference>
<dbReference type="InterPro" id="IPR027417">
    <property type="entry name" value="P-loop_NTPase"/>
</dbReference>
<dbReference type="GO" id="GO:0006614">
    <property type="term" value="P:SRP-dependent cotranslational protein targeting to membrane"/>
    <property type="evidence" value="ECO:0007669"/>
    <property type="project" value="InterPro"/>
</dbReference>
<protein>
    <submittedName>
        <fullName evidence="12">Signal recognition particle-docking protein FtsY</fullName>
    </submittedName>
</protein>
<dbReference type="GO" id="GO:0005737">
    <property type="term" value="C:cytoplasm"/>
    <property type="evidence" value="ECO:0007669"/>
    <property type="project" value="UniProtKB-ARBA"/>
</dbReference>
<dbReference type="SUPFAM" id="SSF52540">
    <property type="entry name" value="P-loop containing nucleoside triphosphate hydrolases"/>
    <property type="match status" value="1"/>
</dbReference>
<proteinExistence type="inferred from homology"/>
<dbReference type="SMART" id="SM00962">
    <property type="entry name" value="SRP54"/>
    <property type="match status" value="1"/>
</dbReference>
<keyword evidence="3" id="KW-1003">Cell membrane</keyword>
<dbReference type="GO" id="GO:0005047">
    <property type="term" value="F:signal recognition particle binding"/>
    <property type="evidence" value="ECO:0007669"/>
    <property type="project" value="TreeGrafter"/>
</dbReference>
<keyword evidence="6" id="KW-0378">Hydrolase</keyword>
<evidence type="ECO:0000259" key="11">
    <source>
        <dbReference type="PROSITE" id="PS00300"/>
    </source>
</evidence>
<dbReference type="OrthoDB" id="9804720at2"/>
<comment type="catalytic activity">
    <reaction evidence="10">
        <text>GTP + H2O = GDP + phosphate + H(+)</text>
        <dbReference type="Rhea" id="RHEA:19669"/>
        <dbReference type="ChEBI" id="CHEBI:15377"/>
        <dbReference type="ChEBI" id="CHEBI:15378"/>
        <dbReference type="ChEBI" id="CHEBI:37565"/>
        <dbReference type="ChEBI" id="CHEBI:43474"/>
        <dbReference type="ChEBI" id="CHEBI:58189"/>
        <dbReference type="EC" id="3.6.5.4"/>
    </reaction>
</comment>
<evidence type="ECO:0000256" key="3">
    <source>
        <dbReference type="ARBA" id="ARBA00022475"/>
    </source>
</evidence>
<dbReference type="GO" id="GO:0005886">
    <property type="term" value="C:plasma membrane"/>
    <property type="evidence" value="ECO:0007669"/>
    <property type="project" value="UniProtKB-SubCell"/>
</dbReference>
<evidence type="ECO:0000256" key="10">
    <source>
        <dbReference type="ARBA" id="ARBA00048027"/>
    </source>
</evidence>
<dbReference type="PANTHER" id="PTHR43134:SF1">
    <property type="entry name" value="SIGNAL RECOGNITION PARTICLE RECEPTOR SUBUNIT ALPHA"/>
    <property type="match status" value="1"/>
</dbReference>
<dbReference type="FunFam" id="3.40.50.300:FF:000053">
    <property type="entry name" value="Signal recognition particle receptor FtsY"/>
    <property type="match status" value="1"/>
</dbReference>
<keyword evidence="7" id="KW-0342">GTP-binding</keyword>
<keyword evidence="4" id="KW-0963">Cytoplasm</keyword>
<evidence type="ECO:0000256" key="4">
    <source>
        <dbReference type="ARBA" id="ARBA00022490"/>
    </source>
</evidence>
<dbReference type="InterPro" id="IPR042101">
    <property type="entry name" value="SRP54_N_sf"/>
</dbReference>
<comment type="similarity">
    <text evidence="2">Belongs to the GTP-binding SRP family.</text>
</comment>
<accession>A0A4D6YFV3</accession>
<evidence type="ECO:0000256" key="6">
    <source>
        <dbReference type="ARBA" id="ARBA00022801"/>
    </source>
</evidence>
<dbReference type="SUPFAM" id="SSF47364">
    <property type="entry name" value="Domain of the SRP/SRP receptor G-proteins"/>
    <property type="match status" value="1"/>
</dbReference>
<evidence type="ECO:0000256" key="2">
    <source>
        <dbReference type="ARBA" id="ARBA00008531"/>
    </source>
</evidence>
<dbReference type="GO" id="GO:0003924">
    <property type="term" value="F:GTPase activity"/>
    <property type="evidence" value="ECO:0007669"/>
    <property type="project" value="TreeGrafter"/>
</dbReference>
<dbReference type="InterPro" id="IPR003593">
    <property type="entry name" value="AAA+_ATPase"/>
</dbReference>
<evidence type="ECO:0000313" key="13">
    <source>
        <dbReference type="Proteomes" id="UP000298603"/>
    </source>
</evidence>
<dbReference type="RefSeq" id="WP_158349300.1">
    <property type="nucleotide sequence ID" value="NZ_CP032996.1"/>
</dbReference>
<evidence type="ECO:0000313" key="12">
    <source>
        <dbReference type="EMBL" id="QCI27033.1"/>
    </source>
</evidence>
<comment type="subcellular location">
    <subcellularLocation>
        <location evidence="1">Cell membrane</location>
        <topology evidence="1">Peripheral membrane protein</topology>
        <orientation evidence="1">Cytoplasmic side</orientation>
    </subcellularLocation>
</comment>
<keyword evidence="8" id="KW-0472">Membrane</keyword>
<dbReference type="SMART" id="SM00382">
    <property type="entry name" value="AAA"/>
    <property type="match status" value="1"/>
</dbReference>
<name>A0A4D6YFV3_9GAMM</name>
<dbReference type="EMBL" id="CP032996">
    <property type="protein sequence ID" value="QCI27033.1"/>
    <property type="molecule type" value="Genomic_DNA"/>
</dbReference>
<dbReference type="NCBIfam" id="TIGR00064">
    <property type="entry name" value="ftsY"/>
    <property type="match status" value="1"/>
</dbReference>
<gene>
    <name evidence="12" type="primary">ftsY</name>
    <name evidence="12" type="ORF">D9V81_00115</name>
</gene>
<evidence type="ECO:0000256" key="1">
    <source>
        <dbReference type="ARBA" id="ARBA00004413"/>
    </source>
</evidence>
<keyword evidence="5" id="KW-0547">Nucleotide-binding</keyword>
<evidence type="ECO:0000256" key="5">
    <source>
        <dbReference type="ARBA" id="ARBA00022741"/>
    </source>
</evidence>
<dbReference type="Pfam" id="PF02881">
    <property type="entry name" value="SRP54_N"/>
    <property type="match status" value="1"/>
</dbReference>
<keyword evidence="13" id="KW-1185">Reference proteome</keyword>
<dbReference type="Gene3D" id="1.20.120.140">
    <property type="entry name" value="Signal recognition particle SRP54, nucleotide-binding domain"/>
    <property type="match status" value="1"/>
</dbReference>
<feature type="domain" description="SRP54-type proteins GTP-binding" evidence="11">
    <location>
        <begin position="319"/>
        <end position="332"/>
    </location>
</feature>
<sequence>MKKNNSLFSWFNIFKKKNSSKKQLKENTQLYNNENNIKNNSFFSKIKQKIENTKNHFSFKIHQFFFKNKIDDNFFKKLEEKLLIFDFGVHTSKEIVNYLFKKYKNNQFKDEKDVYYELKNYLFSIINFDNINQKQFLKNIYKKPYIILLIGVNGVGKTTIAAKLANFYKKLGKSVVLSASDTFRFAAIEQIKLWGNKISIPVFTKKYGTDPSSVIFDSIEFSILNNSDVLIIDTAGRLHNKINLIKELQKNIQVINKKVCSNPNEILLVLDACNGQNSIIQTKLFSEKINKITGIVLTKLDGTAKGGIIFSIVRNFSIPIQYIGNGEKIQDFYEFNAKSFIKNMFS</sequence>
<evidence type="ECO:0000256" key="8">
    <source>
        <dbReference type="ARBA" id="ARBA00023136"/>
    </source>
</evidence>
<evidence type="ECO:0000256" key="7">
    <source>
        <dbReference type="ARBA" id="ARBA00023134"/>
    </source>
</evidence>